<feature type="compositionally biased region" description="Basic and acidic residues" evidence="1">
    <location>
        <begin position="160"/>
        <end position="170"/>
    </location>
</feature>
<feature type="non-terminal residue" evidence="2">
    <location>
        <position position="1"/>
    </location>
</feature>
<feature type="compositionally biased region" description="Low complexity" evidence="1">
    <location>
        <begin position="115"/>
        <end position="125"/>
    </location>
</feature>
<feature type="compositionally biased region" description="Basic residues" evidence="1">
    <location>
        <begin position="323"/>
        <end position="334"/>
    </location>
</feature>
<feature type="compositionally biased region" description="Basic and acidic residues" evidence="1">
    <location>
        <begin position="223"/>
        <end position="256"/>
    </location>
</feature>
<feature type="compositionally biased region" description="Gly residues" evidence="1">
    <location>
        <begin position="206"/>
        <end position="215"/>
    </location>
</feature>
<proteinExistence type="predicted"/>
<evidence type="ECO:0000256" key="1">
    <source>
        <dbReference type="SAM" id="MobiDB-lite"/>
    </source>
</evidence>
<accession>A0A6J4UGT7</accession>
<dbReference type="EMBL" id="CADCWF010000089">
    <property type="protein sequence ID" value="CAA9547607.1"/>
    <property type="molecule type" value="Genomic_DNA"/>
</dbReference>
<feature type="compositionally biased region" description="Basic and acidic residues" evidence="1">
    <location>
        <begin position="1"/>
        <end position="18"/>
    </location>
</feature>
<feature type="compositionally biased region" description="Basic and acidic residues" evidence="1">
    <location>
        <begin position="192"/>
        <end position="202"/>
    </location>
</feature>
<keyword evidence="2" id="KW-0560">Oxidoreductase</keyword>
<name>A0A6J4UGT7_9BACT</name>
<feature type="compositionally biased region" description="Basic residues" evidence="1">
    <location>
        <begin position="302"/>
        <end position="315"/>
    </location>
</feature>
<feature type="compositionally biased region" description="Low complexity" evidence="1">
    <location>
        <begin position="27"/>
        <end position="40"/>
    </location>
</feature>
<protein>
    <submittedName>
        <fullName evidence="2">4-hydroxy-3-methylbut-2-enyl diphosphate reductase</fullName>
        <ecNumber evidence="2">1.17.7.4</ecNumber>
    </submittedName>
</protein>
<feature type="region of interest" description="Disordered" evidence="1">
    <location>
        <begin position="1"/>
        <end position="334"/>
    </location>
</feature>
<dbReference type="AlphaFoldDB" id="A0A6J4UGT7"/>
<dbReference type="GO" id="GO:0051745">
    <property type="term" value="F:4-hydroxy-3-methylbut-2-enyl diphosphate reductase activity"/>
    <property type="evidence" value="ECO:0007669"/>
    <property type="project" value="UniProtKB-EC"/>
</dbReference>
<feature type="compositionally biased region" description="Low complexity" evidence="1">
    <location>
        <begin position="57"/>
        <end position="66"/>
    </location>
</feature>
<sequence length="334" mass="35967">GDGDGSTRRDGPGRGHQADRRRRRARVLLGRPAGARYRPAGGRRWRPDRPDRRRHPQPAGGRAAARQGRRGGRHGRRGGGPGLQAGGDHRPRDGAAPGAAGVGGRAGAGRHDLPPGDQGPAAGPEAGPPGLLPGRLRRLLPPRGAERYRLGGNLQGTGGEEGRRPALERPPRRRWPRRGDAAAQGGGGQPDDQERRRADEVRPGVAGDGAAGGRGVSPLQHHLRADQRAADRAEAVGRARPRRPDPGDRRQEEQQHRPPGRGRQPDGRRLPPHRAAGGDRAGVAGGSRHRRRYRRRLDPGRRHPVGGRCPRRPRLRPAGGRHPSGRPRLRAFLL</sequence>
<feature type="non-terminal residue" evidence="2">
    <location>
        <position position="334"/>
    </location>
</feature>
<reference evidence="2" key="1">
    <citation type="submission" date="2020-02" db="EMBL/GenBank/DDBJ databases">
        <authorList>
            <person name="Meier V. D."/>
        </authorList>
    </citation>
    <scope>NUCLEOTIDE SEQUENCE</scope>
    <source>
        <strain evidence="2">AVDCRST_MAG59</strain>
    </source>
</reference>
<gene>
    <name evidence="2" type="ORF">AVDCRST_MAG59-1469</name>
</gene>
<organism evidence="2">
    <name type="scientific">uncultured Thermomicrobiales bacterium</name>
    <dbReference type="NCBI Taxonomy" id="1645740"/>
    <lineage>
        <taxon>Bacteria</taxon>
        <taxon>Pseudomonadati</taxon>
        <taxon>Thermomicrobiota</taxon>
        <taxon>Thermomicrobia</taxon>
        <taxon>Thermomicrobiales</taxon>
        <taxon>environmental samples</taxon>
    </lineage>
</organism>
<evidence type="ECO:0000313" key="2">
    <source>
        <dbReference type="EMBL" id="CAA9547607.1"/>
    </source>
</evidence>
<dbReference type="EC" id="1.17.7.4" evidence="2"/>
<feature type="compositionally biased region" description="Basic residues" evidence="1">
    <location>
        <begin position="67"/>
        <end position="77"/>
    </location>
</feature>